<protein>
    <submittedName>
        <fullName evidence="3">Uncharacterized protein</fullName>
    </submittedName>
</protein>
<reference evidence="3 4" key="1">
    <citation type="submission" date="2017-04" db="EMBL/GenBank/DDBJ databases">
        <title>Complete Genome Sequence of Streptomyces gilvosporeus F607, a Capable Producer of Natamycin.</title>
        <authorList>
            <person name="Zong G."/>
            <person name="Zhong C."/>
            <person name="Fu J."/>
            <person name="Qin R."/>
            <person name="Cao G."/>
        </authorList>
    </citation>
    <scope>NUCLEOTIDE SEQUENCE [LARGE SCALE GENOMIC DNA]</scope>
    <source>
        <strain evidence="3 4">F607</strain>
    </source>
</reference>
<feature type="compositionally biased region" description="Basic and acidic residues" evidence="1">
    <location>
        <begin position="382"/>
        <end position="391"/>
    </location>
</feature>
<feature type="region of interest" description="Disordered" evidence="1">
    <location>
        <begin position="321"/>
        <end position="391"/>
    </location>
</feature>
<evidence type="ECO:0000256" key="1">
    <source>
        <dbReference type="SAM" id="MobiDB-lite"/>
    </source>
</evidence>
<accession>A0A1V0TWV3</accession>
<keyword evidence="4" id="KW-1185">Reference proteome</keyword>
<gene>
    <name evidence="3" type="ORF">B1H19_27355</name>
</gene>
<dbReference type="AlphaFoldDB" id="A0A1V0TWV3"/>
<feature type="compositionally biased region" description="Polar residues" evidence="1">
    <location>
        <begin position="84"/>
        <end position="96"/>
    </location>
</feature>
<feature type="compositionally biased region" description="Low complexity" evidence="1">
    <location>
        <begin position="134"/>
        <end position="143"/>
    </location>
</feature>
<feature type="compositionally biased region" description="Gly residues" evidence="1">
    <location>
        <begin position="112"/>
        <end position="126"/>
    </location>
</feature>
<feature type="compositionally biased region" description="Low complexity" evidence="1">
    <location>
        <begin position="40"/>
        <end position="50"/>
    </location>
</feature>
<feature type="signal peptide" evidence="2">
    <location>
        <begin position="1"/>
        <end position="28"/>
    </location>
</feature>
<feature type="chain" id="PRO_5012324124" evidence="2">
    <location>
        <begin position="29"/>
        <end position="391"/>
    </location>
</feature>
<organism evidence="3 4">
    <name type="scientific">Streptomyces gilvosporeus</name>
    <dbReference type="NCBI Taxonomy" id="553510"/>
    <lineage>
        <taxon>Bacteria</taxon>
        <taxon>Bacillati</taxon>
        <taxon>Actinomycetota</taxon>
        <taxon>Actinomycetes</taxon>
        <taxon>Kitasatosporales</taxon>
        <taxon>Streptomycetaceae</taxon>
        <taxon>Streptomyces</taxon>
    </lineage>
</organism>
<sequence>MPRRFLPWACTLAVLGAAALTLPSSVLADPGPGEEPVPAGPARRGPASAGWEDTKPSDSPPRGSRSPAAAPPSARPSAGPTPRTTTDSGTADTWSPDTGEGELGRVTEGMDGDPGGPDGTPDGTGGSDEPADSGPTGATATPTTDRHSPAALLRQLQTLYRESEDADAASRATEVDLRAARRHSDDLTAQLARARARLAGGRADAGRLARIQYQGAASPVASYLRVLLAKNPEQAMDTRHLLREAARNQRAAVLRLTGDEKTADVLATRARAALEAQQALTDRARSQRETAAGKLKEVERLLAGLTPEQLADLRRLGPVSEVPSSVRRTGPAASGACDRKAEGRPDTGCIGASPTTPRARVPGVAGQAGLPTQAPEAQATDGVRRDLPAEA</sequence>
<feature type="region of interest" description="Disordered" evidence="1">
    <location>
        <begin position="24"/>
        <end position="149"/>
    </location>
</feature>
<dbReference type="Proteomes" id="UP000192726">
    <property type="component" value="Chromosome"/>
</dbReference>
<evidence type="ECO:0000313" key="3">
    <source>
        <dbReference type="EMBL" id="ARF57403.1"/>
    </source>
</evidence>
<evidence type="ECO:0000313" key="4">
    <source>
        <dbReference type="Proteomes" id="UP000192726"/>
    </source>
</evidence>
<evidence type="ECO:0000256" key="2">
    <source>
        <dbReference type="SAM" id="SignalP"/>
    </source>
</evidence>
<name>A0A1V0TWV3_9ACTN</name>
<dbReference type="KEGG" id="sgv:B1H19_27355"/>
<keyword evidence="2" id="KW-0732">Signal</keyword>
<dbReference type="EMBL" id="CP020569">
    <property type="protein sequence ID" value="ARF57403.1"/>
    <property type="molecule type" value="Genomic_DNA"/>
</dbReference>
<proteinExistence type="predicted"/>